<evidence type="ECO:0000259" key="6">
    <source>
        <dbReference type="Pfam" id="PF00441"/>
    </source>
</evidence>
<dbReference type="InterPro" id="IPR006091">
    <property type="entry name" value="Acyl-CoA_Oxase/DH_mid-dom"/>
</dbReference>
<keyword evidence="4 5" id="KW-0274">FAD</keyword>
<dbReference type="InterPro" id="IPR009075">
    <property type="entry name" value="AcylCo_DH/oxidase_C"/>
</dbReference>
<dbReference type="GO" id="GO:0008470">
    <property type="term" value="F:3-methylbutanoyl-CoA dehydrogenase activity"/>
    <property type="evidence" value="ECO:0007669"/>
    <property type="project" value="UniProtKB-EC"/>
</dbReference>
<name>A0A3J5R0A1_SALER</name>
<keyword evidence="3 5" id="KW-0285">Flavoprotein</keyword>
<keyword evidence="5 9" id="KW-0560">Oxidoreductase</keyword>
<dbReference type="InterPro" id="IPR006089">
    <property type="entry name" value="Acyl-CoA_DH_CS"/>
</dbReference>
<dbReference type="AlphaFoldDB" id="A0A3J5R0A1"/>
<comment type="caution">
    <text evidence="9">The sequence shown here is derived from an EMBL/GenBank/DDBJ whole genome shotgun (WGS) entry which is preliminary data.</text>
</comment>
<dbReference type="EMBL" id="RNUA01000017">
    <property type="protein sequence ID" value="MHS97649.1"/>
    <property type="molecule type" value="Genomic_DNA"/>
</dbReference>
<evidence type="ECO:0000256" key="4">
    <source>
        <dbReference type="ARBA" id="ARBA00022827"/>
    </source>
</evidence>
<dbReference type="Gene3D" id="1.20.140.10">
    <property type="entry name" value="Butyryl-CoA Dehydrogenase, subunit A, domain 3"/>
    <property type="match status" value="1"/>
</dbReference>
<evidence type="ECO:0000256" key="3">
    <source>
        <dbReference type="ARBA" id="ARBA00022630"/>
    </source>
</evidence>
<dbReference type="InterPro" id="IPR034184">
    <property type="entry name" value="AidB"/>
</dbReference>
<dbReference type="NCBIfam" id="NF008594">
    <property type="entry name" value="PRK11561.1"/>
    <property type="match status" value="1"/>
</dbReference>
<dbReference type="PANTHER" id="PTHR42707:SF3">
    <property type="entry name" value="ACYL-COA DEHYDROGENASE AIDB-RELATED"/>
    <property type="match status" value="1"/>
</dbReference>
<dbReference type="SUPFAM" id="SSF56645">
    <property type="entry name" value="Acyl-CoA dehydrogenase NM domain-like"/>
    <property type="match status" value="1"/>
</dbReference>
<feature type="domain" description="Acyl-CoA dehydrogenase/oxidase C-terminal" evidence="6">
    <location>
        <begin position="285"/>
        <end position="439"/>
    </location>
</feature>
<reference evidence="9" key="1">
    <citation type="submission" date="2018-11" db="EMBL/GenBank/DDBJ databases">
        <authorList>
            <consortium name="PulseNet: The National Subtyping Network for Foodborne Disease Surveillance"/>
            <person name="Tarr C.L."/>
            <person name="Trees E."/>
            <person name="Katz L.S."/>
            <person name="Carleton-Romer H.A."/>
            <person name="Stroika S."/>
            <person name="Kucerova Z."/>
            <person name="Roache K.F."/>
            <person name="Sabol A.L."/>
            <person name="Besser J."/>
            <person name="Gerner-Smidt P."/>
        </authorList>
    </citation>
    <scope>NUCLEOTIDE SEQUENCE [LARGE SCALE GENOMIC DNA]</scope>
    <source>
        <strain evidence="9">PNUSAS059687</strain>
    </source>
</reference>
<dbReference type="PROSITE" id="PS00073">
    <property type="entry name" value="ACYL_COA_DH_2"/>
    <property type="match status" value="1"/>
</dbReference>
<dbReference type="Proteomes" id="UP000839513">
    <property type="component" value="Unassembled WGS sequence"/>
</dbReference>
<dbReference type="SUPFAM" id="SSF47203">
    <property type="entry name" value="Acyl-CoA dehydrogenase C-terminal domain-like"/>
    <property type="match status" value="1"/>
</dbReference>
<accession>A0A3J5R0A1</accession>
<dbReference type="Pfam" id="PF02770">
    <property type="entry name" value="Acyl-CoA_dh_M"/>
    <property type="match status" value="1"/>
</dbReference>
<feature type="domain" description="Adaptive response protein AidB N-terminal" evidence="8">
    <location>
        <begin position="10"/>
        <end position="167"/>
    </location>
</feature>
<organism evidence="9">
    <name type="scientific">Salmonella enterica</name>
    <name type="common">Salmonella choleraesuis</name>
    <dbReference type="NCBI Taxonomy" id="28901"/>
    <lineage>
        <taxon>Bacteria</taxon>
        <taxon>Pseudomonadati</taxon>
        <taxon>Pseudomonadota</taxon>
        <taxon>Gammaproteobacteria</taxon>
        <taxon>Enterobacterales</taxon>
        <taxon>Enterobacteriaceae</taxon>
        <taxon>Salmonella</taxon>
    </lineage>
</organism>
<evidence type="ECO:0000256" key="5">
    <source>
        <dbReference type="RuleBase" id="RU362125"/>
    </source>
</evidence>
<dbReference type="Pfam" id="PF00441">
    <property type="entry name" value="Acyl-CoA_dh_1"/>
    <property type="match status" value="1"/>
</dbReference>
<gene>
    <name evidence="9" type="ORF">EEN88_07190</name>
</gene>
<dbReference type="EC" id="1.3.8.4" evidence="9"/>
<sequence length="540" mass="60212">MSWQTHTVFNQPAPLNNSNLFLSDGALCEAVSREGAGWDSDLLASIGQQLGTAESLELGRLANAYPPELLRYDPQGQRLDDVRFHPAWHLLMQGLCANRVHNLAWEEDARAGSFVARAARFVLHAQVEAGTLCPVTMTFAATPLLLQMLPATFHDWLAPLRSDRYDSHLLPGGQKRGLLIGMGMTEKQGGSDVLSNTTRAERLADDAYRLVGHKWFFSVPQSDAHLVLAQAKGGLSCFFVPRFLPDGQRNSVRLERLKDKLGNRSNASAEVEFQDAVGWRLGEEGEGIRHILKMGGMTRLDCALGSHGLMRRAFSVAIYHAHQRQAFGKPLIAQPLMRQILSRMALGLEGQTALLFRLARAWEQHREAKEALWARLFTPAAKFAICKQGIPFVAEAMEVLGGMGYCEESELPRLYREMPVNSIWEGSGNIMCLDVLRVLTKQHGAYDVLSEVFAEVKGQDRHYDRAVRQLQQRLRKPDEAMGREITQQLFLLGCGAEMLRHASPPLAQAWCQMMLDTRGEMPLSVQVQNDLLLRATGGLR</sequence>
<protein>
    <submittedName>
        <fullName evidence="9">Isovaleryl-CoA dehydrogenase</fullName>
        <ecNumber evidence="9">1.3.8.4</ecNumber>
    </submittedName>
</protein>
<dbReference type="PANTHER" id="PTHR42707">
    <property type="entry name" value="ACYL-COA DEHYDROGENASE"/>
    <property type="match status" value="1"/>
</dbReference>
<dbReference type="Pfam" id="PF18158">
    <property type="entry name" value="AidB_N"/>
    <property type="match status" value="1"/>
</dbReference>
<evidence type="ECO:0000313" key="9">
    <source>
        <dbReference type="EMBL" id="MHS97649.1"/>
    </source>
</evidence>
<comment type="similarity">
    <text evidence="2 5">Belongs to the acyl-CoA dehydrogenase family.</text>
</comment>
<evidence type="ECO:0000259" key="8">
    <source>
        <dbReference type="Pfam" id="PF18158"/>
    </source>
</evidence>
<dbReference type="InterPro" id="IPR036250">
    <property type="entry name" value="AcylCo_DH-like_C"/>
</dbReference>
<evidence type="ECO:0000259" key="7">
    <source>
        <dbReference type="Pfam" id="PF02770"/>
    </source>
</evidence>
<dbReference type="PROSITE" id="PS00072">
    <property type="entry name" value="ACYL_COA_DH_1"/>
    <property type="match status" value="1"/>
</dbReference>
<dbReference type="Gene3D" id="2.40.110.20">
    <property type="match status" value="1"/>
</dbReference>
<feature type="domain" description="Acyl-CoA oxidase/dehydrogenase middle" evidence="7">
    <location>
        <begin position="182"/>
        <end position="275"/>
    </location>
</feature>
<comment type="cofactor">
    <cofactor evidence="1 5">
        <name>FAD</name>
        <dbReference type="ChEBI" id="CHEBI:57692"/>
    </cofactor>
</comment>
<dbReference type="InterPro" id="IPR052904">
    <property type="entry name" value="Acyl-CoA_dehydrogenase-like"/>
</dbReference>
<dbReference type="Gene3D" id="6.10.250.600">
    <property type="match status" value="1"/>
</dbReference>
<proteinExistence type="inferred from homology"/>
<dbReference type="CDD" id="cd01154">
    <property type="entry name" value="AidB"/>
    <property type="match status" value="1"/>
</dbReference>
<evidence type="ECO:0000256" key="2">
    <source>
        <dbReference type="ARBA" id="ARBA00009347"/>
    </source>
</evidence>
<evidence type="ECO:0000256" key="1">
    <source>
        <dbReference type="ARBA" id="ARBA00001974"/>
    </source>
</evidence>
<dbReference type="InterPro" id="IPR041504">
    <property type="entry name" value="AidB_N"/>
</dbReference>
<dbReference type="InterPro" id="IPR009100">
    <property type="entry name" value="AcylCoA_DH/oxidase_NM_dom_sf"/>
</dbReference>